<evidence type="ECO:0000313" key="13">
    <source>
        <dbReference type="Proteomes" id="UP000029833"/>
    </source>
</evidence>
<dbReference type="GO" id="GO:0000155">
    <property type="term" value="F:phosphorelay sensor kinase activity"/>
    <property type="evidence" value="ECO:0007669"/>
    <property type="project" value="InterPro"/>
</dbReference>
<keyword evidence="7" id="KW-0067">ATP-binding</keyword>
<organism evidence="12 13">
    <name type="scientific">Cellulomonas cellasea DSM 20118</name>
    <dbReference type="NCBI Taxonomy" id="1408250"/>
    <lineage>
        <taxon>Bacteria</taxon>
        <taxon>Bacillati</taxon>
        <taxon>Actinomycetota</taxon>
        <taxon>Actinomycetes</taxon>
        <taxon>Micrococcales</taxon>
        <taxon>Cellulomonadaceae</taxon>
        <taxon>Cellulomonas</taxon>
    </lineage>
</organism>
<dbReference type="Pfam" id="PF02518">
    <property type="entry name" value="HATPase_c"/>
    <property type="match status" value="1"/>
</dbReference>
<dbReference type="RefSeq" id="WP_211254498.1">
    <property type="nucleotide sequence ID" value="NZ_AXNT01000004.1"/>
</dbReference>
<feature type="domain" description="Histidine kinase/HSP90-like ATPase" evidence="11">
    <location>
        <begin position="331"/>
        <end position="425"/>
    </location>
</feature>
<reference evidence="12 13" key="1">
    <citation type="submission" date="2013-10" db="EMBL/GenBank/DDBJ databases">
        <authorList>
            <person name="Wang G."/>
            <person name="Zhuang W."/>
        </authorList>
    </citation>
    <scope>NUCLEOTIDE SEQUENCE [LARGE SCALE GENOMIC DNA]</scope>
    <source>
        <strain evidence="12 13">DSM 20118</strain>
    </source>
</reference>
<dbReference type="GO" id="GO:0016020">
    <property type="term" value="C:membrane"/>
    <property type="evidence" value="ECO:0007669"/>
    <property type="project" value="InterPro"/>
</dbReference>
<evidence type="ECO:0000256" key="2">
    <source>
        <dbReference type="ARBA" id="ARBA00012438"/>
    </source>
</evidence>
<dbReference type="EMBL" id="AXNT01000004">
    <property type="protein sequence ID" value="KGM03803.1"/>
    <property type="molecule type" value="Genomic_DNA"/>
</dbReference>
<dbReference type="EC" id="2.7.13.3" evidence="2"/>
<dbReference type="Pfam" id="PF23539">
    <property type="entry name" value="DUF7134"/>
    <property type="match status" value="1"/>
</dbReference>
<dbReference type="Gene3D" id="3.30.565.10">
    <property type="entry name" value="Histidine kinase-like ATPase, C-terminal domain"/>
    <property type="match status" value="1"/>
</dbReference>
<keyword evidence="13" id="KW-1185">Reference proteome</keyword>
<comment type="caution">
    <text evidence="12">The sequence shown here is derived from an EMBL/GenBank/DDBJ whole genome shotgun (WGS) entry which is preliminary data.</text>
</comment>
<keyword evidence="10" id="KW-0812">Transmembrane</keyword>
<name>A0A0A0BC91_9CELL</name>
<sequence length="427" mass="43395">MAVPPASPSDTGAGPARPGPRGTGGSAGAADRASAPAADRATAPTRLGSERAADLGLAAVTVLVVALTVGAGLGSERDPSVVAYVFAVGFGAVLLVRRRRPVTVLLVTVLGIFAYYALGFPAIGQALPAAAALYSAAELDRTRAALTIGGVLVGVAAYFRITEGLPATYLLSYELLTNVTLVVAAVALGVSVRVRRRSRLDQERLRLASLAEQELEADQRLQAQRVRIARDLHDSVGHTVSVIAVHANVAAEAVGCDDALVAASLEQVRAATSSTLRELRSTVRLLRTPTDDPAHGTVGLAGLAALAGSTRSAGLDVRVDLDVLDDAVDGAIGAGAYRIVQEALTNALRHAGAQRVEVHAALADGWLDVVVRDDGVGATRTPAAAGAGQGLRGMAERAALLGGTVTSGAADGGGFLVHARLPARLTA</sequence>
<feature type="transmembrane region" description="Helical" evidence="10">
    <location>
        <begin position="173"/>
        <end position="192"/>
    </location>
</feature>
<feature type="transmembrane region" description="Helical" evidence="10">
    <location>
        <begin position="144"/>
        <end position="161"/>
    </location>
</feature>
<dbReference type="InterPro" id="IPR036890">
    <property type="entry name" value="HATPase_C_sf"/>
</dbReference>
<keyword evidence="8" id="KW-0902">Two-component regulatory system</keyword>
<dbReference type="Pfam" id="PF07730">
    <property type="entry name" value="HisKA_3"/>
    <property type="match status" value="1"/>
</dbReference>
<keyword evidence="5" id="KW-0547">Nucleotide-binding</keyword>
<feature type="compositionally biased region" description="Low complexity" evidence="9">
    <location>
        <begin position="28"/>
        <end position="45"/>
    </location>
</feature>
<dbReference type="PANTHER" id="PTHR24421">
    <property type="entry name" value="NITRATE/NITRITE SENSOR PROTEIN NARX-RELATED"/>
    <property type="match status" value="1"/>
</dbReference>
<dbReference type="STRING" id="1408250.Q760_12025"/>
<dbReference type="GO" id="GO:0005524">
    <property type="term" value="F:ATP binding"/>
    <property type="evidence" value="ECO:0007669"/>
    <property type="project" value="UniProtKB-KW"/>
</dbReference>
<dbReference type="GO" id="GO:0046983">
    <property type="term" value="F:protein dimerization activity"/>
    <property type="evidence" value="ECO:0007669"/>
    <property type="project" value="InterPro"/>
</dbReference>
<evidence type="ECO:0000256" key="10">
    <source>
        <dbReference type="SAM" id="Phobius"/>
    </source>
</evidence>
<evidence type="ECO:0000256" key="5">
    <source>
        <dbReference type="ARBA" id="ARBA00022741"/>
    </source>
</evidence>
<proteinExistence type="predicted"/>
<keyword evidence="4" id="KW-0808">Transferase</keyword>
<gene>
    <name evidence="12" type="ORF">Q760_12025</name>
</gene>
<evidence type="ECO:0000256" key="6">
    <source>
        <dbReference type="ARBA" id="ARBA00022777"/>
    </source>
</evidence>
<evidence type="ECO:0000256" key="9">
    <source>
        <dbReference type="SAM" id="MobiDB-lite"/>
    </source>
</evidence>
<feature type="transmembrane region" description="Helical" evidence="10">
    <location>
        <begin position="81"/>
        <end position="97"/>
    </location>
</feature>
<evidence type="ECO:0000256" key="1">
    <source>
        <dbReference type="ARBA" id="ARBA00000085"/>
    </source>
</evidence>
<evidence type="ECO:0000256" key="4">
    <source>
        <dbReference type="ARBA" id="ARBA00022679"/>
    </source>
</evidence>
<dbReference type="InterPro" id="IPR055558">
    <property type="entry name" value="DUF7134"/>
</dbReference>
<dbReference type="SMART" id="SM00387">
    <property type="entry name" value="HATPase_c"/>
    <property type="match status" value="1"/>
</dbReference>
<feature type="region of interest" description="Disordered" evidence="9">
    <location>
        <begin position="1"/>
        <end position="45"/>
    </location>
</feature>
<keyword evidence="10" id="KW-0472">Membrane</keyword>
<evidence type="ECO:0000313" key="12">
    <source>
        <dbReference type="EMBL" id="KGM03803.1"/>
    </source>
</evidence>
<dbReference type="PANTHER" id="PTHR24421:SF10">
    <property type="entry name" value="NITRATE_NITRITE SENSOR PROTEIN NARQ"/>
    <property type="match status" value="1"/>
</dbReference>
<feature type="transmembrane region" description="Helical" evidence="10">
    <location>
        <begin position="55"/>
        <end position="75"/>
    </location>
</feature>
<evidence type="ECO:0000256" key="3">
    <source>
        <dbReference type="ARBA" id="ARBA00022553"/>
    </source>
</evidence>
<evidence type="ECO:0000259" key="11">
    <source>
        <dbReference type="SMART" id="SM00387"/>
    </source>
</evidence>
<keyword evidence="3" id="KW-0597">Phosphoprotein</keyword>
<dbReference type="Proteomes" id="UP000029833">
    <property type="component" value="Unassembled WGS sequence"/>
</dbReference>
<protein>
    <recommendedName>
        <fullName evidence="2">histidine kinase</fullName>
        <ecNumber evidence="2">2.7.13.3</ecNumber>
    </recommendedName>
</protein>
<dbReference type="InterPro" id="IPR011712">
    <property type="entry name" value="Sig_transdc_His_kin_sub3_dim/P"/>
</dbReference>
<dbReference type="InterPro" id="IPR050482">
    <property type="entry name" value="Sensor_HK_TwoCompSys"/>
</dbReference>
<evidence type="ECO:0000256" key="8">
    <source>
        <dbReference type="ARBA" id="ARBA00023012"/>
    </source>
</evidence>
<comment type="catalytic activity">
    <reaction evidence="1">
        <text>ATP + protein L-histidine = ADP + protein N-phospho-L-histidine.</text>
        <dbReference type="EC" id="2.7.13.3"/>
    </reaction>
</comment>
<dbReference type="AlphaFoldDB" id="A0A0A0BC91"/>
<keyword evidence="10" id="KW-1133">Transmembrane helix</keyword>
<dbReference type="CDD" id="cd16917">
    <property type="entry name" value="HATPase_UhpB-NarQ-NarX-like"/>
    <property type="match status" value="1"/>
</dbReference>
<accession>A0A0A0BC91</accession>
<feature type="transmembrane region" description="Helical" evidence="10">
    <location>
        <begin position="104"/>
        <end position="124"/>
    </location>
</feature>
<feature type="compositionally biased region" description="Low complexity" evidence="9">
    <location>
        <begin position="11"/>
        <end position="20"/>
    </location>
</feature>
<evidence type="ECO:0000256" key="7">
    <source>
        <dbReference type="ARBA" id="ARBA00022840"/>
    </source>
</evidence>
<dbReference type="InterPro" id="IPR003594">
    <property type="entry name" value="HATPase_dom"/>
</dbReference>
<dbReference type="Gene3D" id="1.20.5.1930">
    <property type="match status" value="1"/>
</dbReference>
<keyword evidence="6" id="KW-0418">Kinase</keyword>
<dbReference type="SUPFAM" id="SSF55874">
    <property type="entry name" value="ATPase domain of HSP90 chaperone/DNA topoisomerase II/histidine kinase"/>
    <property type="match status" value="1"/>
</dbReference>